<organism evidence="2 3">
    <name type="scientific">Deinococcus humi</name>
    <dbReference type="NCBI Taxonomy" id="662880"/>
    <lineage>
        <taxon>Bacteria</taxon>
        <taxon>Thermotogati</taxon>
        <taxon>Deinococcota</taxon>
        <taxon>Deinococci</taxon>
        <taxon>Deinococcales</taxon>
        <taxon>Deinococcaceae</taxon>
        <taxon>Deinococcus</taxon>
    </lineage>
</organism>
<keyword evidence="3" id="KW-1185">Reference proteome</keyword>
<evidence type="ECO:0008006" key="4">
    <source>
        <dbReference type="Google" id="ProtNLM"/>
    </source>
</evidence>
<reference evidence="2 3" key="1">
    <citation type="submission" date="2020-08" db="EMBL/GenBank/DDBJ databases">
        <title>Genomic Encyclopedia of Type Strains, Phase IV (KMG-IV): sequencing the most valuable type-strain genomes for metagenomic binning, comparative biology and taxonomic classification.</title>
        <authorList>
            <person name="Goeker M."/>
        </authorList>
    </citation>
    <scope>NUCLEOTIDE SEQUENCE [LARGE SCALE GENOMIC DNA]</scope>
    <source>
        <strain evidence="2 3">DSM 27939</strain>
    </source>
</reference>
<comment type="caution">
    <text evidence="2">The sequence shown here is derived from an EMBL/GenBank/DDBJ whole genome shotgun (WGS) entry which is preliminary data.</text>
</comment>
<accession>A0A7W8NER4</accession>
<dbReference type="RefSeq" id="WP_184132805.1">
    <property type="nucleotide sequence ID" value="NZ_JACHFL010000006.1"/>
</dbReference>
<dbReference type="EMBL" id="JACHFL010000006">
    <property type="protein sequence ID" value="MBB5363601.1"/>
    <property type="molecule type" value="Genomic_DNA"/>
</dbReference>
<dbReference type="Proteomes" id="UP000552709">
    <property type="component" value="Unassembled WGS sequence"/>
</dbReference>
<evidence type="ECO:0000256" key="1">
    <source>
        <dbReference type="SAM" id="SignalP"/>
    </source>
</evidence>
<feature type="chain" id="PRO_5030708956" description="DUF3500 domain-containing protein" evidence="1">
    <location>
        <begin position="20"/>
        <end position="470"/>
    </location>
</feature>
<feature type="signal peptide" evidence="1">
    <location>
        <begin position="1"/>
        <end position="19"/>
    </location>
</feature>
<sequence>MPRSSSARSLWLGLPVSLALFLSGCGTEPITTTDITKPSVALTATPSTLSAAGSVTLTATASDNVGVSQVVFSRNGTVIATDTAAPYTYTDTLTSANNGTLTYTAQASDAAGNTATASQAVTVSIGTPGGGSNDSAVLSAATAFLATLSTAQQASVVLNRTQALAINWSNLPCGSGCRNGIVLSSLTAAQLAAARAVVSAAMGTSDDEGYEEAMQILAADDVLGAAGSGGGPGGPGGGYSSGNYYLAFLNAPSATGVWQLQFGGHHLAVNITYNNGAVVGATPLFEGVEPKCWSVTGTAVSANNCTAPGTSGATTTYAPLYQEQTGMAAMLASLSSSQLASAKLSQTFSDVLLGPKQDGKFPATKAGLKVGSLSTAQKALVLAAMKPWVQDADATTAAALLATYESELNDTSIAYSGHASLSTNADYVRIDGPSVWIEFVCQNGVVYSSQLHYHTVWRDHTRDYGASFSF</sequence>
<evidence type="ECO:0000313" key="2">
    <source>
        <dbReference type="EMBL" id="MBB5363601.1"/>
    </source>
</evidence>
<keyword evidence="1" id="KW-0732">Signal</keyword>
<dbReference type="InterPro" id="IPR021889">
    <property type="entry name" value="DUF3500"/>
</dbReference>
<dbReference type="AlphaFoldDB" id="A0A7W8NER4"/>
<dbReference type="Pfam" id="PF12006">
    <property type="entry name" value="DUF3500"/>
    <property type="match status" value="1"/>
</dbReference>
<gene>
    <name evidence="2" type="ORF">HNQ08_002707</name>
</gene>
<dbReference type="Gene3D" id="2.60.40.10">
    <property type="entry name" value="Immunoglobulins"/>
    <property type="match status" value="1"/>
</dbReference>
<evidence type="ECO:0000313" key="3">
    <source>
        <dbReference type="Proteomes" id="UP000552709"/>
    </source>
</evidence>
<dbReference type="PANTHER" id="PTHR37489">
    <property type="entry name" value="DUF3500 DOMAIN-CONTAINING PROTEIN"/>
    <property type="match status" value="1"/>
</dbReference>
<protein>
    <recommendedName>
        <fullName evidence="4">DUF3500 domain-containing protein</fullName>
    </recommendedName>
</protein>
<dbReference type="Pfam" id="PF17957">
    <property type="entry name" value="Big_7"/>
    <property type="match status" value="1"/>
</dbReference>
<proteinExistence type="predicted"/>
<dbReference type="InterPro" id="IPR013783">
    <property type="entry name" value="Ig-like_fold"/>
</dbReference>
<dbReference type="PROSITE" id="PS51257">
    <property type="entry name" value="PROKAR_LIPOPROTEIN"/>
    <property type="match status" value="1"/>
</dbReference>
<name>A0A7W8NER4_9DEIO</name>
<dbReference type="PANTHER" id="PTHR37489:SF1">
    <property type="entry name" value="DUF3500 DOMAIN-CONTAINING PROTEIN"/>
    <property type="match status" value="1"/>
</dbReference>